<evidence type="ECO:0000256" key="1">
    <source>
        <dbReference type="SAM" id="Phobius"/>
    </source>
</evidence>
<keyword evidence="1" id="KW-0472">Membrane</keyword>
<dbReference type="AlphaFoldDB" id="A0A846ZMF7"/>
<gene>
    <name evidence="2" type="ORF">HF690_11050</name>
</gene>
<dbReference type="RefSeq" id="WP_146742240.1">
    <property type="nucleotide sequence ID" value="NZ_JAAZQD010000004.1"/>
</dbReference>
<reference evidence="2 3" key="1">
    <citation type="journal article" date="2017" name="Int. J. Syst. Evol. Microbiol.">
        <title>Oleiagrimonas citrea sp. nov., a marine bacterium isolated from tidal flat sediment and emended description of the genus Oleiagrimonas Fang et al. 2015 and Oleiagrimonas soli.</title>
        <authorList>
            <person name="Yang S.H."/>
            <person name="Seo H.S."/>
            <person name="Seong C.N."/>
            <person name="Kwon K.K."/>
        </authorList>
    </citation>
    <scope>NUCLEOTIDE SEQUENCE [LARGE SCALE GENOMIC DNA]</scope>
    <source>
        <strain evidence="2 3">MEBiC09124</strain>
    </source>
</reference>
<keyword evidence="1" id="KW-1133">Transmembrane helix</keyword>
<proteinExistence type="predicted"/>
<dbReference type="EMBL" id="JAAZQD010000004">
    <property type="protein sequence ID" value="NKZ39485.1"/>
    <property type="molecule type" value="Genomic_DNA"/>
</dbReference>
<evidence type="ECO:0000313" key="2">
    <source>
        <dbReference type="EMBL" id="NKZ39485.1"/>
    </source>
</evidence>
<feature type="transmembrane region" description="Helical" evidence="1">
    <location>
        <begin position="112"/>
        <end position="136"/>
    </location>
</feature>
<feature type="transmembrane region" description="Helical" evidence="1">
    <location>
        <begin position="87"/>
        <end position="106"/>
    </location>
</feature>
<accession>A0A846ZMF7</accession>
<keyword evidence="3" id="KW-1185">Reference proteome</keyword>
<keyword evidence="1" id="KW-0812">Transmembrane</keyword>
<feature type="transmembrane region" description="Helical" evidence="1">
    <location>
        <begin position="58"/>
        <end position="80"/>
    </location>
</feature>
<protein>
    <submittedName>
        <fullName evidence="2">Uncharacterized protein</fullName>
    </submittedName>
</protein>
<dbReference type="Proteomes" id="UP000541636">
    <property type="component" value="Unassembled WGS sequence"/>
</dbReference>
<evidence type="ECO:0000313" key="3">
    <source>
        <dbReference type="Proteomes" id="UP000541636"/>
    </source>
</evidence>
<sequence length="140" mass="14687">MNSRARRIVAGAAGILSALITVAVIEYVGHSLYPPPENLDFSDHNAVAAFIRSLPTGAFGFVLSAWAFGVLDGTLVAIVIARARAGLYATLIGGVVLIAALVNLTMFPHPMWFQISAIVLIATATLTASLVGQFLLPARN</sequence>
<comment type="caution">
    <text evidence="2">The sequence shown here is derived from an EMBL/GenBank/DDBJ whole genome shotgun (WGS) entry which is preliminary data.</text>
</comment>
<name>A0A846ZMF7_9GAMM</name>
<organism evidence="2 3">
    <name type="scientific">Oleiagrimonas citrea</name>
    <dbReference type="NCBI Taxonomy" id="1665687"/>
    <lineage>
        <taxon>Bacteria</taxon>
        <taxon>Pseudomonadati</taxon>
        <taxon>Pseudomonadota</taxon>
        <taxon>Gammaproteobacteria</taxon>
        <taxon>Lysobacterales</taxon>
        <taxon>Rhodanobacteraceae</taxon>
        <taxon>Oleiagrimonas</taxon>
    </lineage>
</organism>